<keyword evidence="2" id="KW-0238">DNA-binding</keyword>
<dbReference type="Pfam" id="PF02311">
    <property type="entry name" value="AraC_binding"/>
    <property type="match status" value="1"/>
</dbReference>
<dbReference type="SUPFAM" id="SSF46689">
    <property type="entry name" value="Homeodomain-like"/>
    <property type="match status" value="2"/>
</dbReference>
<sequence>MKHELIAYTNPTIPVNWITHDTLNAVGVVPPHWHTSVEITYIYAGEVTSFTINNLTHHCEPGSIFVVNSAEIHSSIANPCPELKALPIQFPYHFLNQLIPDFDKKKFINLTDKASPGAIALRKILDDFYQLAVAEPTDLFVIQINQLIYTIVLLLSQSWLVEKGQLANSNIYNRNLGRIQPILSFIQEHYADSLSIDLIAKQFHLSTNYLSKFFKKTLGMSVLKYLQLVRVSQAQRLLLFTDKPTHIISEDVGFPNEKSFRKAFETVFETTPKKYQIENKR</sequence>
<evidence type="ECO:0000259" key="4">
    <source>
        <dbReference type="PROSITE" id="PS01124"/>
    </source>
</evidence>
<evidence type="ECO:0000256" key="3">
    <source>
        <dbReference type="ARBA" id="ARBA00023163"/>
    </source>
</evidence>
<dbReference type="PANTHER" id="PTHR43280:SF28">
    <property type="entry name" value="HTH-TYPE TRANSCRIPTIONAL ACTIVATOR RHAS"/>
    <property type="match status" value="1"/>
</dbReference>
<evidence type="ECO:0000313" key="5">
    <source>
        <dbReference type="EMBL" id="PCS08641.1"/>
    </source>
</evidence>
<feature type="domain" description="HTH araC/xylS-type" evidence="4">
    <location>
        <begin position="180"/>
        <end position="278"/>
    </location>
</feature>
<evidence type="ECO:0000256" key="1">
    <source>
        <dbReference type="ARBA" id="ARBA00023015"/>
    </source>
</evidence>
<accession>A0A2A5S5C2</accession>
<dbReference type="EMBL" id="JXJW01000002">
    <property type="protein sequence ID" value="PCS08641.1"/>
    <property type="molecule type" value="Genomic_DNA"/>
</dbReference>
<dbReference type="GO" id="GO:0003700">
    <property type="term" value="F:DNA-binding transcription factor activity"/>
    <property type="evidence" value="ECO:0007669"/>
    <property type="project" value="InterPro"/>
</dbReference>
<dbReference type="Gene3D" id="1.10.10.60">
    <property type="entry name" value="Homeodomain-like"/>
    <property type="match status" value="2"/>
</dbReference>
<dbReference type="PANTHER" id="PTHR43280">
    <property type="entry name" value="ARAC-FAMILY TRANSCRIPTIONAL REGULATOR"/>
    <property type="match status" value="1"/>
</dbReference>
<dbReference type="InterPro" id="IPR014710">
    <property type="entry name" value="RmlC-like_jellyroll"/>
</dbReference>
<gene>
    <name evidence="5" type="ORF">RU86_GL001025</name>
</gene>
<dbReference type="Pfam" id="PF12833">
    <property type="entry name" value="HTH_18"/>
    <property type="match status" value="1"/>
</dbReference>
<dbReference type="Proteomes" id="UP000218282">
    <property type="component" value="Unassembled WGS sequence"/>
</dbReference>
<dbReference type="InterPro" id="IPR009057">
    <property type="entry name" value="Homeodomain-like_sf"/>
</dbReference>
<name>A0A2A5S5C2_9LACT</name>
<dbReference type="InterPro" id="IPR003313">
    <property type="entry name" value="AraC-bd"/>
</dbReference>
<keyword evidence="3" id="KW-0804">Transcription</keyword>
<evidence type="ECO:0000313" key="6">
    <source>
        <dbReference type="Proteomes" id="UP000218282"/>
    </source>
</evidence>
<dbReference type="RefSeq" id="WP_096813661.1">
    <property type="nucleotide sequence ID" value="NZ_JXJW01000002.1"/>
</dbReference>
<comment type="caution">
    <text evidence="5">The sequence shown here is derived from an EMBL/GenBank/DDBJ whole genome shotgun (WGS) entry which is preliminary data.</text>
</comment>
<dbReference type="Gene3D" id="2.60.120.10">
    <property type="entry name" value="Jelly Rolls"/>
    <property type="match status" value="1"/>
</dbReference>
<keyword evidence="6" id="KW-1185">Reference proteome</keyword>
<dbReference type="InterPro" id="IPR018060">
    <property type="entry name" value="HTH_AraC"/>
</dbReference>
<dbReference type="AlphaFoldDB" id="A0A2A5S5C2"/>
<dbReference type="GO" id="GO:0043565">
    <property type="term" value="F:sequence-specific DNA binding"/>
    <property type="evidence" value="ECO:0007669"/>
    <property type="project" value="InterPro"/>
</dbReference>
<proteinExistence type="predicted"/>
<dbReference type="SMART" id="SM00342">
    <property type="entry name" value="HTH_ARAC"/>
    <property type="match status" value="1"/>
</dbReference>
<dbReference type="PROSITE" id="PS01124">
    <property type="entry name" value="HTH_ARAC_FAMILY_2"/>
    <property type="match status" value="1"/>
</dbReference>
<protein>
    <recommendedName>
        <fullName evidence="4">HTH araC/xylS-type domain-containing protein</fullName>
    </recommendedName>
</protein>
<keyword evidence="1" id="KW-0805">Transcription regulation</keyword>
<organism evidence="5 6">
    <name type="scientific">Pseudolactococcus piscium</name>
    <dbReference type="NCBI Taxonomy" id="1364"/>
    <lineage>
        <taxon>Bacteria</taxon>
        <taxon>Bacillati</taxon>
        <taxon>Bacillota</taxon>
        <taxon>Bacilli</taxon>
        <taxon>Lactobacillales</taxon>
        <taxon>Streptococcaceae</taxon>
        <taxon>Pseudolactococcus</taxon>
    </lineage>
</organism>
<evidence type="ECO:0000256" key="2">
    <source>
        <dbReference type="ARBA" id="ARBA00023125"/>
    </source>
</evidence>
<dbReference type="InterPro" id="IPR011051">
    <property type="entry name" value="RmlC_Cupin_sf"/>
</dbReference>
<reference evidence="5 6" key="1">
    <citation type="submission" date="2014-12" db="EMBL/GenBank/DDBJ databases">
        <title>Draft genome sequences of 10 type strains of Lactococcus.</title>
        <authorList>
            <person name="Sun Z."/>
            <person name="Zhong Z."/>
            <person name="Liu W."/>
            <person name="Zhang W."/>
            <person name="Zhang H."/>
        </authorList>
    </citation>
    <scope>NUCLEOTIDE SEQUENCE [LARGE SCALE GENOMIC DNA]</scope>
    <source>
        <strain evidence="5 6">DSM 6634</strain>
    </source>
</reference>
<dbReference type="SUPFAM" id="SSF51182">
    <property type="entry name" value="RmlC-like cupins"/>
    <property type="match status" value="1"/>
</dbReference>